<evidence type="ECO:0000313" key="3">
    <source>
        <dbReference type="Proteomes" id="UP000321201"/>
    </source>
</evidence>
<dbReference type="OrthoDB" id="9797479at2"/>
<dbReference type="InParanoid" id="A0A5C7EJP6"/>
<keyword evidence="3" id="KW-1185">Reference proteome</keyword>
<gene>
    <name evidence="2" type="ORF">FR698_11905</name>
</gene>
<comment type="caution">
    <text evidence="2">The sequence shown here is derived from an EMBL/GenBank/DDBJ whole genome shotgun (WGS) entry which is preliminary data.</text>
</comment>
<organism evidence="2 3">
    <name type="scientific">Pelomicrobium methylotrophicum</name>
    <dbReference type="NCBI Taxonomy" id="2602750"/>
    <lineage>
        <taxon>Bacteria</taxon>
        <taxon>Pseudomonadati</taxon>
        <taxon>Pseudomonadota</taxon>
        <taxon>Hydrogenophilia</taxon>
        <taxon>Hydrogenophilia incertae sedis</taxon>
        <taxon>Pelomicrobium</taxon>
    </lineage>
</organism>
<feature type="signal peptide" evidence="1">
    <location>
        <begin position="1"/>
        <end position="19"/>
    </location>
</feature>
<feature type="chain" id="PRO_5022792294" description="Conjugative relaxosome accessory transposon protein" evidence="1">
    <location>
        <begin position="20"/>
        <end position="472"/>
    </location>
</feature>
<reference evidence="2 3" key="1">
    <citation type="submission" date="2019-08" db="EMBL/GenBank/DDBJ databases">
        <title>Pelomicrobium methylotrophicum gen. nov., sp. nov. a moderately thermophilic, facultatively anaerobic, lithoautotrophic and methylotrophic bacterium isolated from a terrestrial mud volcano.</title>
        <authorList>
            <person name="Slobodkina G.B."/>
            <person name="Merkel A.Y."/>
            <person name="Slobodkin A.I."/>
        </authorList>
    </citation>
    <scope>NUCLEOTIDE SEQUENCE [LARGE SCALE GENOMIC DNA]</scope>
    <source>
        <strain evidence="2 3">SM250</strain>
    </source>
</reference>
<proteinExistence type="predicted"/>
<sequence length="472" mass="51682">MLKRLLALTLFVSSVAAYAGIQQDMQSWFDSMGVYGNVTGTQALKGQTGTTFFGGNLYMRAPQRNYSLFNVAPPSIKAGCGGIDLFAGAFSFMNAEQITALLRNMANNAIGVAFQLAVESAAPELAGVLKWAQDQAAKMNSVNLNSCQLSTGLMTASWPDRAAAERVARRMGLDPNSNIVSDTWKAWNRLWTEAPATIANESRQYAQNDSRLNDSLGDVNVTWSAMNRVGISDSDVRDLMMSMIGTVIITRNKSDGSKPDARYVKLGDNVTLRDWIGDPGAAVTQTKTVMTCPNYDCLNPGTRAVQVLNFARYVRDRLDSIVAKVRNRQTQNLSPGEYMILQGTYIPVWKLAVLASRNEAAQAMLDAAPRAIALDIAYTYLSSLQKEMDKALLNSQATDSPTFLEEVKKLQSRLAEVRAELAGELRTEIQQAGQAMEYARTAAMLYEQVNRSLDLKFRTAAQLFGGVKAAQQ</sequence>
<keyword evidence="1" id="KW-0732">Signal</keyword>
<name>A0A5C7EJP6_9PROT</name>
<dbReference type="AlphaFoldDB" id="A0A5C7EJP6"/>
<accession>A0A5C7EJP6</accession>
<dbReference type="Proteomes" id="UP000321201">
    <property type="component" value="Unassembled WGS sequence"/>
</dbReference>
<dbReference type="InterPro" id="IPR010927">
    <property type="entry name" value="T4SS_TraH"/>
</dbReference>
<dbReference type="EMBL" id="VPFL01000016">
    <property type="protein sequence ID" value="TXF11208.1"/>
    <property type="molecule type" value="Genomic_DNA"/>
</dbReference>
<dbReference type="Pfam" id="PF06122">
    <property type="entry name" value="TraH"/>
    <property type="match status" value="1"/>
</dbReference>
<evidence type="ECO:0008006" key="4">
    <source>
        <dbReference type="Google" id="ProtNLM"/>
    </source>
</evidence>
<evidence type="ECO:0000313" key="2">
    <source>
        <dbReference type="EMBL" id="TXF11208.1"/>
    </source>
</evidence>
<evidence type="ECO:0000256" key="1">
    <source>
        <dbReference type="SAM" id="SignalP"/>
    </source>
</evidence>
<protein>
    <recommendedName>
        <fullName evidence="4">Conjugative relaxosome accessory transposon protein</fullName>
    </recommendedName>
</protein>